<sequence length="357" mass="40362">MEFVKGRLIPFFYLIGFIGGFSFSLQAQNDTLRLSNEDIIVGKISYLDKGIVFIKTVYSNVDIQVKWKEVSSIKSPNIFFISLENGERLEGSVNSISKDSIQITAINPNSRAQKMIDLDDQNQIVLEKDQLVLLNKINESSVSRINGDISLGFNLARSNKLRQFSVLSHLNYNGNSWAGIFSFNAIRSIQESTSAIKRYEVGGMVLFFLPNDWFLFGSEYLLSNTQQLLKLRSNTVVGLGKYLIHTNHSYWNLQAGVNNNSEKFQSELPANQSIEAILATDLNFFDVGVFNLTGSLIGYKSFSDKGRYRTDARVNVTYNFIDDFFLKLGVSMNYDNMPAEGATDFDYVIQSTLGWKF</sequence>
<evidence type="ECO:0000313" key="2">
    <source>
        <dbReference type="Proteomes" id="UP000588604"/>
    </source>
</evidence>
<gene>
    <name evidence="1" type="ORF">FHS59_001862</name>
</gene>
<dbReference type="Proteomes" id="UP000588604">
    <property type="component" value="Unassembled WGS sequence"/>
</dbReference>
<organism evidence="1 2">
    <name type="scientific">Algoriphagus iocasae</name>
    <dbReference type="NCBI Taxonomy" id="1836499"/>
    <lineage>
        <taxon>Bacteria</taxon>
        <taxon>Pseudomonadati</taxon>
        <taxon>Bacteroidota</taxon>
        <taxon>Cytophagia</taxon>
        <taxon>Cytophagales</taxon>
        <taxon>Cyclobacteriaceae</taxon>
        <taxon>Algoriphagus</taxon>
    </lineage>
</organism>
<dbReference type="InterPro" id="IPR007433">
    <property type="entry name" value="DUF481"/>
</dbReference>
<protein>
    <submittedName>
        <fullName evidence="1">Putative salt-induced outer membrane protein YdiY</fullName>
    </submittedName>
</protein>
<proteinExistence type="predicted"/>
<name>A0A841MN90_9BACT</name>
<dbReference type="AlphaFoldDB" id="A0A841MN90"/>
<dbReference type="EMBL" id="JACIJO010000002">
    <property type="protein sequence ID" value="MBB6326234.1"/>
    <property type="molecule type" value="Genomic_DNA"/>
</dbReference>
<dbReference type="Pfam" id="PF04338">
    <property type="entry name" value="DUF481"/>
    <property type="match status" value="1"/>
</dbReference>
<keyword evidence="2" id="KW-1185">Reference proteome</keyword>
<dbReference type="RefSeq" id="WP_184494855.1">
    <property type="nucleotide sequence ID" value="NZ_JACIJO010000002.1"/>
</dbReference>
<comment type="caution">
    <text evidence="1">The sequence shown here is derived from an EMBL/GenBank/DDBJ whole genome shotgun (WGS) entry which is preliminary data.</text>
</comment>
<evidence type="ECO:0000313" key="1">
    <source>
        <dbReference type="EMBL" id="MBB6326234.1"/>
    </source>
</evidence>
<reference evidence="1 2" key="1">
    <citation type="submission" date="2020-08" db="EMBL/GenBank/DDBJ databases">
        <title>Genomic Encyclopedia of Type Strains, Phase IV (KMG-IV): sequencing the most valuable type-strain genomes for metagenomic binning, comparative biology and taxonomic classification.</title>
        <authorList>
            <person name="Goeker M."/>
        </authorList>
    </citation>
    <scope>NUCLEOTIDE SEQUENCE [LARGE SCALE GENOMIC DNA]</scope>
    <source>
        <strain evidence="1 2">DSM 102044</strain>
    </source>
</reference>
<accession>A0A841MN90</accession>